<dbReference type="Pfam" id="PF01025">
    <property type="entry name" value="GrpE"/>
    <property type="match status" value="1"/>
</dbReference>
<evidence type="ECO:0000256" key="6">
    <source>
        <dbReference type="RuleBase" id="RU004478"/>
    </source>
</evidence>
<dbReference type="Proteomes" id="UP000602381">
    <property type="component" value="Unassembled WGS sequence"/>
</dbReference>
<keyword evidence="2 4" id="KW-0346">Stress response</keyword>
<name>A0ABQ2L9P5_9PROT</name>
<evidence type="ECO:0000256" key="7">
    <source>
        <dbReference type="SAM" id="MobiDB-lite"/>
    </source>
</evidence>
<dbReference type="SUPFAM" id="SSF58014">
    <property type="entry name" value="Coiled-coil domain of nucleotide exchange factor GrpE"/>
    <property type="match status" value="1"/>
</dbReference>
<comment type="similarity">
    <text evidence="1 4 6">Belongs to the GrpE family.</text>
</comment>
<evidence type="ECO:0000256" key="5">
    <source>
        <dbReference type="RuleBase" id="RU000639"/>
    </source>
</evidence>
<evidence type="ECO:0000256" key="4">
    <source>
        <dbReference type="HAMAP-Rule" id="MF_01151"/>
    </source>
</evidence>
<organism evidence="8 9">
    <name type="scientific">Iodidimonas muriae</name>
    <dbReference type="NCBI Taxonomy" id="261467"/>
    <lineage>
        <taxon>Bacteria</taxon>
        <taxon>Pseudomonadati</taxon>
        <taxon>Pseudomonadota</taxon>
        <taxon>Alphaproteobacteria</taxon>
        <taxon>Iodidimonadales</taxon>
        <taxon>Iodidimonadaceae</taxon>
        <taxon>Iodidimonas</taxon>
    </lineage>
</organism>
<dbReference type="CDD" id="cd00446">
    <property type="entry name" value="GrpE"/>
    <property type="match status" value="1"/>
</dbReference>
<evidence type="ECO:0000256" key="3">
    <source>
        <dbReference type="ARBA" id="ARBA00023186"/>
    </source>
</evidence>
<dbReference type="PRINTS" id="PR00773">
    <property type="entry name" value="GRPEPROTEIN"/>
</dbReference>
<evidence type="ECO:0000313" key="9">
    <source>
        <dbReference type="Proteomes" id="UP000602381"/>
    </source>
</evidence>
<dbReference type="PANTHER" id="PTHR21237">
    <property type="entry name" value="GRPE PROTEIN"/>
    <property type="match status" value="1"/>
</dbReference>
<dbReference type="InterPro" id="IPR009012">
    <property type="entry name" value="GrpE_head"/>
</dbReference>
<dbReference type="Gene3D" id="3.90.20.20">
    <property type="match status" value="1"/>
</dbReference>
<dbReference type="InterPro" id="IPR000740">
    <property type="entry name" value="GrpE"/>
</dbReference>
<evidence type="ECO:0000313" key="8">
    <source>
        <dbReference type="EMBL" id="GGO07473.1"/>
    </source>
</evidence>
<dbReference type="HAMAP" id="MF_01151">
    <property type="entry name" value="GrpE"/>
    <property type="match status" value="1"/>
</dbReference>
<comment type="function">
    <text evidence="4 5">Participates actively in the response to hyperosmotic and heat shock by preventing the aggregation of stress-denatured proteins, in association with DnaK and GrpE. It is the nucleotide exchange factor for DnaK and may function as a thermosensor. Unfolded proteins bind initially to DnaJ; upon interaction with the DnaJ-bound protein, DnaK hydrolyzes its bound ATP, resulting in the formation of a stable complex. GrpE releases ADP from DnaK; ATP binding to DnaK triggers the release of the substrate protein, thus completing the reaction cycle. Several rounds of ATP-dependent interactions between DnaJ, DnaK and GrpE are required for fully efficient folding.</text>
</comment>
<keyword evidence="3 4" id="KW-0143">Chaperone</keyword>
<sequence>MSGSDEKNRQDTAFENMTDAPNPAPTGKADAHETDGKADAAQDHPQQGGTDEKARIEALEAEIETLRDSTMRARAEVENVLRRTAKEKQDASAYAISGFARDLLAVSDNLRRTLDALPASAREDGTLKVFVDGVELTERELLSSFERHGIKRIDPKGEKFDHNFHQAMAEVETDAQAPGTVVDVYQAGYVIRDRLLRPAMVTVAKAGTPKAAQGVDTTA</sequence>
<comment type="subcellular location">
    <subcellularLocation>
        <location evidence="4">Cytoplasm</location>
    </subcellularLocation>
</comment>
<evidence type="ECO:0000256" key="1">
    <source>
        <dbReference type="ARBA" id="ARBA00009054"/>
    </source>
</evidence>
<evidence type="ECO:0000256" key="2">
    <source>
        <dbReference type="ARBA" id="ARBA00023016"/>
    </source>
</evidence>
<dbReference type="EMBL" id="BMOV01000002">
    <property type="protein sequence ID" value="GGO07473.1"/>
    <property type="molecule type" value="Genomic_DNA"/>
</dbReference>
<keyword evidence="9" id="KW-1185">Reference proteome</keyword>
<keyword evidence="4" id="KW-0963">Cytoplasm</keyword>
<dbReference type="NCBIfam" id="NF010738">
    <property type="entry name" value="PRK14140.1"/>
    <property type="match status" value="1"/>
</dbReference>
<reference evidence="9" key="1">
    <citation type="journal article" date="2019" name="Int. J. Syst. Evol. Microbiol.">
        <title>The Global Catalogue of Microorganisms (GCM) 10K type strain sequencing project: providing services to taxonomists for standard genome sequencing and annotation.</title>
        <authorList>
            <consortium name="The Broad Institute Genomics Platform"/>
            <consortium name="The Broad Institute Genome Sequencing Center for Infectious Disease"/>
            <person name="Wu L."/>
            <person name="Ma J."/>
        </authorList>
    </citation>
    <scope>NUCLEOTIDE SEQUENCE [LARGE SCALE GENOMIC DNA]</scope>
    <source>
        <strain evidence="9">JCM 17843</strain>
    </source>
</reference>
<feature type="region of interest" description="Disordered" evidence="7">
    <location>
        <begin position="1"/>
        <end position="57"/>
    </location>
</feature>
<dbReference type="InterPro" id="IPR013805">
    <property type="entry name" value="GrpE_CC"/>
</dbReference>
<protein>
    <recommendedName>
        <fullName evidence="4 5">Protein GrpE</fullName>
    </recommendedName>
    <alternativeName>
        <fullName evidence="4">HSP-70 cofactor</fullName>
    </alternativeName>
</protein>
<comment type="caution">
    <text evidence="8">The sequence shown here is derived from an EMBL/GenBank/DDBJ whole genome shotgun (WGS) entry which is preliminary data.</text>
</comment>
<dbReference type="PANTHER" id="PTHR21237:SF23">
    <property type="entry name" value="GRPE PROTEIN HOMOLOG, MITOCHONDRIAL"/>
    <property type="match status" value="1"/>
</dbReference>
<dbReference type="SUPFAM" id="SSF51064">
    <property type="entry name" value="Head domain of nucleotide exchange factor GrpE"/>
    <property type="match status" value="1"/>
</dbReference>
<feature type="compositionally biased region" description="Basic and acidic residues" evidence="7">
    <location>
        <begin position="1"/>
        <end position="12"/>
    </location>
</feature>
<proteinExistence type="inferred from homology"/>
<dbReference type="Gene3D" id="2.30.22.10">
    <property type="entry name" value="Head domain of nucleotide exchange factor GrpE"/>
    <property type="match status" value="1"/>
</dbReference>
<gene>
    <name evidence="4 8" type="primary">grpE</name>
    <name evidence="8" type="ORF">GCM10007972_06890</name>
</gene>
<comment type="subunit">
    <text evidence="4">Homodimer.</text>
</comment>
<dbReference type="PROSITE" id="PS01071">
    <property type="entry name" value="GRPE"/>
    <property type="match status" value="1"/>
</dbReference>
<dbReference type="NCBIfam" id="NF010739">
    <property type="entry name" value="PRK14141.1"/>
    <property type="match status" value="1"/>
</dbReference>
<feature type="compositionally biased region" description="Basic and acidic residues" evidence="7">
    <location>
        <begin position="29"/>
        <end position="42"/>
    </location>
</feature>
<accession>A0ABQ2L9P5</accession>